<gene>
    <name evidence="1" type="ordered locus">Desor_2331</name>
</gene>
<proteinExistence type="predicted"/>
<evidence type="ECO:0000313" key="1">
    <source>
        <dbReference type="EMBL" id="AET67922.1"/>
    </source>
</evidence>
<dbReference type="AlphaFoldDB" id="G7WDF3"/>
<name>G7WDF3_DESOD</name>
<sequence length="31" mass="3329">MALSTTKVVRLTFKTAELTIGAEYNLSGGQK</sequence>
<dbReference type="EMBL" id="CP003108">
    <property type="protein sequence ID" value="AET67922.1"/>
    <property type="molecule type" value="Genomic_DNA"/>
</dbReference>
<organism evidence="1 2">
    <name type="scientific">Desulfosporosinus orientis (strain ATCC 19365 / DSM 765 / NCIMB 8382 / VKM B-1628 / Singapore I)</name>
    <name type="common">Desulfotomaculum orientis</name>
    <dbReference type="NCBI Taxonomy" id="768706"/>
    <lineage>
        <taxon>Bacteria</taxon>
        <taxon>Bacillati</taxon>
        <taxon>Bacillota</taxon>
        <taxon>Clostridia</taxon>
        <taxon>Eubacteriales</taxon>
        <taxon>Desulfitobacteriaceae</taxon>
        <taxon>Desulfosporosinus</taxon>
    </lineage>
</organism>
<dbReference type="HOGENOM" id="CLU_3396181_0_0_9"/>
<dbReference type="KEGG" id="dor:Desor_2331"/>
<reference evidence="1 2" key="2">
    <citation type="journal article" date="2012" name="J. Bacteriol.">
        <title>Complete genome sequences of Desulfosporosinus orientis DSM765T, Desulfosporosinus youngiae DSM17734T, Desulfosporosinus meridiei DSM13257T, and Desulfosporosinus acidiphilus DSM22704T.</title>
        <authorList>
            <person name="Pester M."/>
            <person name="Brambilla E."/>
            <person name="Alazard D."/>
            <person name="Rattei T."/>
            <person name="Weinmaier T."/>
            <person name="Han J."/>
            <person name="Lucas S."/>
            <person name="Lapidus A."/>
            <person name="Cheng J.F."/>
            <person name="Goodwin L."/>
            <person name="Pitluck S."/>
            <person name="Peters L."/>
            <person name="Ovchinnikova G."/>
            <person name="Teshima H."/>
            <person name="Detter J.C."/>
            <person name="Han C.S."/>
            <person name="Tapia R."/>
            <person name="Land M.L."/>
            <person name="Hauser L."/>
            <person name="Kyrpides N.C."/>
            <person name="Ivanova N.N."/>
            <person name="Pagani I."/>
            <person name="Huntmann M."/>
            <person name="Wei C.L."/>
            <person name="Davenport K.W."/>
            <person name="Daligault H."/>
            <person name="Chain P.S."/>
            <person name="Chen A."/>
            <person name="Mavromatis K."/>
            <person name="Markowitz V."/>
            <person name="Szeto E."/>
            <person name="Mikhailova N."/>
            <person name="Pati A."/>
            <person name="Wagner M."/>
            <person name="Woyke T."/>
            <person name="Ollivier B."/>
            <person name="Klenk H.P."/>
            <person name="Spring S."/>
            <person name="Loy A."/>
        </authorList>
    </citation>
    <scope>NUCLEOTIDE SEQUENCE [LARGE SCALE GENOMIC DNA]</scope>
    <source>
        <strain evidence="2">ATCC 19365 / DSM 765 / NCIMB 8382 / VKM B-1628</strain>
    </source>
</reference>
<keyword evidence="2" id="KW-1185">Reference proteome</keyword>
<reference evidence="2" key="1">
    <citation type="submission" date="2011-11" db="EMBL/GenBank/DDBJ databases">
        <title>Complete sequence of Desulfosporosinus orientis DSM 765.</title>
        <authorList>
            <person name="Lucas S."/>
            <person name="Han J."/>
            <person name="Lapidus A."/>
            <person name="Cheng J.-F."/>
            <person name="Goodwin L."/>
            <person name="Pitluck S."/>
            <person name="Peters L."/>
            <person name="Ovchinnikova G."/>
            <person name="Teshima H."/>
            <person name="Detter J.C."/>
            <person name="Han C."/>
            <person name="Tapia R."/>
            <person name="Land M."/>
            <person name="Hauser L."/>
            <person name="Kyrpides N."/>
            <person name="Ivanova N."/>
            <person name="Pagani I."/>
            <person name="Pester M."/>
            <person name="Spring S."/>
            <person name="Ollivier B."/>
            <person name="Rattei T."/>
            <person name="Klenk H.-P."/>
            <person name="Wagner M."/>
            <person name="Loy A."/>
            <person name="Woyke T."/>
        </authorList>
    </citation>
    <scope>NUCLEOTIDE SEQUENCE [LARGE SCALE GENOMIC DNA]</scope>
    <source>
        <strain evidence="2">ATCC 19365 / DSM 765 / NCIMB 8382 / VKM B-1628</strain>
    </source>
</reference>
<accession>G7WDF3</accession>
<evidence type="ECO:0000313" key="2">
    <source>
        <dbReference type="Proteomes" id="UP000006346"/>
    </source>
</evidence>
<protein>
    <submittedName>
        <fullName evidence="1">Uncharacterized protein</fullName>
    </submittedName>
</protein>
<dbReference type="Proteomes" id="UP000006346">
    <property type="component" value="Chromosome"/>
</dbReference>